<reference evidence="1" key="1">
    <citation type="journal article" date="2021" name="Nat. Commun.">
        <title>Genetic determinants of endophytism in the Arabidopsis root mycobiome.</title>
        <authorList>
            <person name="Mesny F."/>
            <person name="Miyauchi S."/>
            <person name="Thiergart T."/>
            <person name="Pickel B."/>
            <person name="Atanasova L."/>
            <person name="Karlsson M."/>
            <person name="Huettel B."/>
            <person name="Barry K.W."/>
            <person name="Haridas S."/>
            <person name="Chen C."/>
            <person name="Bauer D."/>
            <person name="Andreopoulos W."/>
            <person name="Pangilinan J."/>
            <person name="LaButti K."/>
            <person name="Riley R."/>
            <person name="Lipzen A."/>
            <person name="Clum A."/>
            <person name="Drula E."/>
            <person name="Henrissat B."/>
            <person name="Kohler A."/>
            <person name="Grigoriev I.V."/>
            <person name="Martin F.M."/>
            <person name="Hacquard S."/>
        </authorList>
    </citation>
    <scope>NUCLEOTIDE SEQUENCE</scope>
    <source>
        <strain evidence="1">MPI-CAGE-CH-0243</strain>
    </source>
</reference>
<dbReference type="AlphaFoldDB" id="A0A9P9D242"/>
<gene>
    <name evidence="1" type="ORF">B0J11DRAFT_447494</name>
</gene>
<sequence length="100" mass="11289">LSIPHPRHLRFSHLFLQLEDTIHQSLGGRWAPWDIDINRNDPIHTSHHTITVVIVSATVRAAPHADYPLRIRHLVVTQPHCAGNFVGHCASNNHHVGLSR</sequence>
<accession>A0A9P9D242</accession>
<evidence type="ECO:0000313" key="1">
    <source>
        <dbReference type="EMBL" id="KAH7111325.1"/>
    </source>
</evidence>
<comment type="caution">
    <text evidence="1">The sequence shown here is derived from an EMBL/GenBank/DDBJ whole genome shotgun (WGS) entry which is preliminary data.</text>
</comment>
<dbReference type="Proteomes" id="UP000700596">
    <property type="component" value="Unassembled WGS sequence"/>
</dbReference>
<organism evidence="1 2">
    <name type="scientific">Dendryphion nanum</name>
    <dbReference type="NCBI Taxonomy" id="256645"/>
    <lineage>
        <taxon>Eukaryota</taxon>
        <taxon>Fungi</taxon>
        <taxon>Dikarya</taxon>
        <taxon>Ascomycota</taxon>
        <taxon>Pezizomycotina</taxon>
        <taxon>Dothideomycetes</taxon>
        <taxon>Pleosporomycetidae</taxon>
        <taxon>Pleosporales</taxon>
        <taxon>Torulaceae</taxon>
        <taxon>Dendryphion</taxon>
    </lineage>
</organism>
<name>A0A9P9D242_9PLEO</name>
<dbReference type="EMBL" id="JAGMWT010000024">
    <property type="protein sequence ID" value="KAH7111325.1"/>
    <property type="molecule type" value="Genomic_DNA"/>
</dbReference>
<keyword evidence="2" id="KW-1185">Reference proteome</keyword>
<protein>
    <submittedName>
        <fullName evidence="1">Uncharacterized protein</fullName>
    </submittedName>
</protein>
<feature type="non-terminal residue" evidence="1">
    <location>
        <position position="1"/>
    </location>
</feature>
<proteinExistence type="predicted"/>
<evidence type="ECO:0000313" key="2">
    <source>
        <dbReference type="Proteomes" id="UP000700596"/>
    </source>
</evidence>